<evidence type="ECO:0000256" key="13">
    <source>
        <dbReference type="RuleBase" id="RU000461"/>
    </source>
</evidence>
<protein>
    <submittedName>
        <fullName evidence="15">Cytochrome P450 71D9</fullName>
    </submittedName>
</protein>
<dbReference type="CDD" id="cd11072">
    <property type="entry name" value="CYP71-like"/>
    <property type="match status" value="1"/>
</dbReference>
<keyword evidence="8 13" id="KW-0560">Oxidoreductase</keyword>
<gene>
    <name evidence="15" type="ORF">KK1_036404</name>
</gene>
<evidence type="ECO:0000256" key="1">
    <source>
        <dbReference type="ARBA" id="ARBA00001971"/>
    </source>
</evidence>
<evidence type="ECO:0000256" key="3">
    <source>
        <dbReference type="ARBA" id="ARBA00010617"/>
    </source>
</evidence>
<dbReference type="PROSITE" id="PS00086">
    <property type="entry name" value="CYTOCHROME_P450"/>
    <property type="match status" value="1"/>
</dbReference>
<dbReference type="STRING" id="3821.A0A151RI03"/>
<dbReference type="InterPro" id="IPR052306">
    <property type="entry name" value="CYP450_71D"/>
</dbReference>
<keyword evidence="11" id="KW-0472">Membrane</keyword>
<dbReference type="GO" id="GO:0004497">
    <property type="term" value="F:monooxygenase activity"/>
    <property type="evidence" value="ECO:0007669"/>
    <property type="project" value="UniProtKB-KW"/>
</dbReference>
<evidence type="ECO:0000256" key="11">
    <source>
        <dbReference type="ARBA" id="ARBA00023136"/>
    </source>
</evidence>
<dbReference type="Gramene" id="C.cajan_36861.t">
    <property type="protein sequence ID" value="C.cajan_36861.t"/>
    <property type="gene ID" value="C.cajan_36861"/>
</dbReference>
<dbReference type="EMBL" id="KQ483728">
    <property type="protein sequence ID" value="KYP42189.1"/>
    <property type="molecule type" value="Genomic_DNA"/>
</dbReference>
<feature type="compositionally biased region" description="Acidic residues" evidence="14">
    <location>
        <begin position="460"/>
        <end position="473"/>
    </location>
</feature>
<reference evidence="15" key="1">
    <citation type="journal article" date="2012" name="Nat. Biotechnol.">
        <title>Draft genome sequence of pigeonpea (Cajanus cajan), an orphan legume crop of resource-poor farmers.</title>
        <authorList>
            <person name="Varshney R.K."/>
            <person name="Chen W."/>
            <person name="Li Y."/>
            <person name="Bharti A.K."/>
            <person name="Saxena R.K."/>
            <person name="Schlueter J.A."/>
            <person name="Donoghue M.T."/>
            <person name="Azam S."/>
            <person name="Fan G."/>
            <person name="Whaley A.M."/>
            <person name="Farmer A.D."/>
            <person name="Sheridan J."/>
            <person name="Iwata A."/>
            <person name="Tuteja R."/>
            <person name="Penmetsa R.V."/>
            <person name="Wu W."/>
            <person name="Upadhyaya H.D."/>
            <person name="Yang S.P."/>
            <person name="Shah T."/>
            <person name="Saxena K.B."/>
            <person name="Michael T."/>
            <person name="McCombie W.R."/>
            <person name="Yang B."/>
            <person name="Zhang G."/>
            <person name="Yang H."/>
            <person name="Wang J."/>
            <person name="Spillane C."/>
            <person name="Cook D.R."/>
            <person name="May G.D."/>
            <person name="Xu X."/>
            <person name="Jackson S.A."/>
        </authorList>
    </citation>
    <scope>NUCLEOTIDE SEQUENCE [LARGE SCALE GENOMIC DNA]</scope>
</reference>
<feature type="region of interest" description="Disordered" evidence="14">
    <location>
        <begin position="426"/>
        <end position="479"/>
    </location>
</feature>
<dbReference type="InterPro" id="IPR036396">
    <property type="entry name" value="Cyt_P450_sf"/>
</dbReference>
<sequence length="479" mass="53682">MHLKLGEVSTIVVSSPECAKEVLKTHDLIFASRPHLLAAEIMDYNFKGIAFTPYGDYWRQMKKIMTLELLSSKRIQSFHPIREEVLTDFIKWIATKEGSPVNITKEVTSTVFALTARIALGNNCRHHQKLVSVVKEAAKVAGGFDLGDLFPSAEWLRHLSGLRPKLEKLHQRANQISQDIIDERREAKSSATDSLDILLDVLMKPELCLSDESIKAVIWDIFGGGSDTSSSIITWAMTEMIRNPRTMEKVQEVREVFDKEGKPNESGMKNLKYLKSVVSETLRLLHPPAPLLIPRLCGQACEIKGYDIPMKSKVIVNAWAIARDPNVWPEAERFCPERFIESSIDYKGNNLEFIPFGAGRRMCPGYTFGLSNVEYALALLMYHFDWKLPNGMKNEDLDITETFGITADTGGSLYPWPTPEQIQDAILWPGDSPTFSGGGSGDAQPHDGEQVMDSKGEQVDEREDNDEEGEDEGSLSPTF</sequence>
<dbReference type="PRINTS" id="PR00463">
    <property type="entry name" value="EP450I"/>
</dbReference>
<name>A0A151RI03_CAJCA</name>
<dbReference type="InterPro" id="IPR001128">
    <property type="entry name" value="Cyt_P450"/>
</dbReference>
<dbReference type="PANTHER" id="PTHR47953">
    <property type="entry name" value="OS08G0105600 PROTEIN"/>
    <property type="match status" value="1"/>
</dbReference>
<evidence type="ECO:0000256" key="10">
    <source>
        <dbReference type="ARBA" id="ARBA00023033"/>
    </source>
</evidence>
<dbReference type="GO" id="GO:0016705">
    <property type="term" value="F:oxidoreductase activity, acting on paired donors, with incorporation or reduction of molecular oxygen"/>
    <property type="evidence" value="ECO:0007669"/>
    <property type="project" value="InterPro"/>
</dbReference>
<keyword evidence="9 12" id="KW-0408">Iron</keyword>
<keyword evidence="5" id="KW-0812">Transmembrane</keyword>
<dbReference type="Proteomes" id="UP000075243">
    <property type="component" value="Unassembled WGS sequence"/>
</dbReference>
<comment type="similarity">
    <text evidence="3 13">Belongs to the cytochrome P450 family.</text>
</comment>
<dbReference type="SUPFAM" id="SSF48264">
    <property type="entry name" value="Cytochrome P450"/>
    <property type="match status" value="1"/>
</dbReference>
<dbReference type="GO" id="GO:0005506">
    <property type="term" value="F:iron ion binding"/>
    <property type="evidence" value="ECO:0007669"/>
    <property type="project" value="InterPro"/>
</dbReference>
<keyword evidence="6 12" id="KW-0479">Metal-binding</keyword>
<evidence type="ECO:0000256" key="4">
    <source>
        <dbReference type="ARBA" id="ARBA00022617"/>
    </source>
</evidence>
<dbReference type="Pfam" id="PF00067">
    <property type="entry name" value="p450"/>
    <property type="match status" value="1"/>
</dbReference>
<dbReference type="InterPro" id="IPR017972">
    <property type="entry name" value="Cyt_P450_CS"/>
</dbReference>
<evidence type="ECO:0000256" key="5">
    <source>
        <dbReference type="ARBA" id="ARBA00022692"/>
    </source>
</evidence>
<evidence type="ECO:0000256" key="6">
    <source>
        <dbReference type="ARBA" id="ARBA00022723"/>
    </source>
</evidence>
<dbReference type="PANTHER" id="PTHR47953:SF19">
    <property type="entry name" value="OS06G0641600 PROTEIN"/>
    <property type="match status" value="1"/>
</dbReference>
<feature type="binding site" description="axial binding residue" evidence="12">
    <location>
        <position position="363"/>
    </location>
    <ligand>
        <name>heme</name>
        <dbReference type="ChEBI" id="CHEBI:30413"/>
    </ligand>
    <ligandPart>
        <name>Fe</name>
        <dbReference type="ChEBI" id="CHEBI:18248"/>
    </ligandPart>
</feature>
<evidence type="ECO:0000256" key="7">
    <source>
        <dbReference type="ARBA" id="ARBA00022989"/>
    </source>
</evidence>
<keyword evidence="4 12" id="KW-0349">Heme</keyword>
<dbReference type="AlphaFoldDB" id="A0A151RI03"/>
<dbReference type="PRINTS" id="PR00385">
    <property type="entry name" value="P450"/>
</dbReference>
<evidence type="ECO:0000256" key="9">
    <source>
        <dbReference type="ARBA" id="ARBA00023004"/>
    </source>
</evidence>
<evidence type="ECO:0000256" key="2">
    <source>
        <dbReference type="ARBA" id="ARBA00004167"/>
    </source>
</evidence>
<keyword evidence="10 13" id="KW-0503">Monooxygenase</keyword>
<organism evidence="15 16">
    <name type="scientific">Cajanus cajan</name>
    <name type="common">Pigeon pea</name>
    <name type="synonym">Cajanus indicus</name>
    <dbReference type="NCBI Taxonomy" id="3821"/>
    <lineage>
        <taxon>Eukaryota</taxon>
        <taxon>Viridiplantae</taxon>
        <taxon>Streptophyta</taxon>
        <taxon>Embryophyta</taxon>
        <taxon>Tracheophyta</taxon>
        <taxon>Spermatophyta</taxon>
        <taxon>Magnoliopsida</taxon>
        <taxon>eudicotyledons</taxon>
        <taxon>Gunneridae</taxon>
        <taxon>Pentapetalae</taxon>
        <taxon>rosids</taxon>
        <taxon>fabids</taxon>
        <taxon>Fabales</taxon>
        <taxon>Fabaceae</taxon>
        <taxon>Papilionoideae</taxon>
        <taxon>50 kb inversion clade</taxon>
        <taxon>NPAAA clade</taxon>
        <taxon>indigoferoid/millettioid clade</taxon>
        <taxon>Phaseoleae</taxon>
        <taxon>Cajanus</taxon>
    </lineage>
</organism>
<evidence type="ECO:0000313" key="16">
    <source>
        <dbReference type="Proteomes" id="UP000075243"/>
    </source>
</evidence>
<dbReference type="OMA" id="RFKERDS"/>
<keyword evidence="16" id="KW-1185">Reference proteome</keyword>
<comment type="cofactor">
    <cofactor evidence="1 12">
        <name>heme</name>
        <dbReference type="ChEBI" id="CHEBI:30413"/>
    </cofactor>
</comment>
<comment type="subcellular location">
    <subcellularLocation>
        <location evidence="2">Membrane</location>
        <topology evidence="2">Single-pass membrane protein</topology>
    </subcellularLocation>
</comment>
<evidence type="ECO:0000256" key="12">
    <source>
        <dbReference type="PIRSR" id="PIRSR602401-1"/>
    </source>
</evidence>
<dbReference type="Gene3D" id="1.10.630.10">
    <property type="entry name" value="Cytochrome P450"/>
    <property type="match status" value="1"/>
</dbReference>
<evidence type="ECO:0000256" key="8">
    <source>
        <dbReference type="ARBA" id="ARBA00023002"/>
    </source>
</evidence>
<dbReference type="GO" id="GO:0016020">
    <property type="term" value="C:membrane"/>
    <property type="evidence" value="ECO:0007669"/>
    <property type="project" value="UniProtKB-SubCell"/>
</dbReference>
<proteinExistence type="inferred from homology"/>
<dbReference type="FunFam" id="1.10.630.10:FF:000043">
    <property type="entry name" value="Cytochrome P450 99A2"/>
    <property type="match status" value="1"/>
</dbReference>
<feature type="compositionally biased region" description="Basic and acidic residues" evidence="14">
    <location>
        <begin position="444"/>
        <end position="459"/>
    </location>
</feature>
<evidence type="ECO:0000313" key="15">
    <source>
        <dbReference type="EMBL" id="KYP42189.1"/>
    </source>
</evidence>
<evidence type="ECO:0000256" key="14">
    <source>
        <dbReference type="SAM" id="MobiDB-lite"/>
    </source>
</evidence>
<keyword evidence="7" id="KW-1133">Transmembrane helix</keyword>
<accession>A0A151RI03</accession>
<dbReference type="InterPro" id="IPR002401">
    <property type="entry name" value="Cyt_P450_E_grp-I"/>
</dbReference>
<dbReference type="GO" id="GO:0020037">
    <property type="term" value="F:heme binding"/>
    <property type="evidence" value="ECO:0007669"/>
    <property type="project" value="InterPro"/>
</dbReference>